<organism evidence="2 3">
    <name type="scientific">Leptomonas pyrrhocoris</name>
    <name type="common">Firebug parasite</name>
    <dbReference type="NCBI Taxonomy" id="157538"/>
    <lineage>
        <taxon>Eukaryota</taxon>
        <taxon>Discoba</taxon>
        <taxon>Euglenozoa</taxon>
        <taxon>Kinetoplastea</taxon>
        <taxon>Metakinetoplastina</taxon>
        <taxon>Trypanosomatida</taxon>
        <taxon>Trypanosomatidae</taxon>
        <taxon>Leishmaniinae</taxon>
        <taxon>Leptomonas</taxon>
    </lineage>
</organism>
<protein>
    <submittedName>
        <fullName evidence="2">Uncharacterized protein</fullName>
    </submittedName>
</protein>
<evidence type="ECO:0000313" key="3">
    <source>
        <dbReference type="Proteomes" id="UP000037923"/>
    </source>
</evidence>
<dbReference type="AlphaFoldDB" id="A0A0N0E0U8"/>
<feature type="region of interest" description="Disordered" evidence="1">
    <location>
        <begin position="1"/>
        <end position="275"/>
    </location>
</feature>
<proteinExistence type="predicted"/>
<name>A0A0N0E0U8_LEPPY</name>
<feature type="compositionally biased region" description="Basic and acidic residues" evidence="1">
    <location>
        <begin position="14"/>
        <end position="26"/>
    </location>
</feature>
<feature type="compositionally biased region" description="Basic and acidic residues" evidence="1">
    <location>
        <begin position="49"/>
        <end position="61"/>
    </location>
</feature>
<keyword evidence="3" id="KW-1185">Reference proteome</keyword>
<gene>
    <name evidence="2" type="ORF">ABB37_00909</name>
</gene>
<evidence type="ECO:0000256" key="1">
    <source>
        <dbReference type="SAM" id="MobiDB-lite"/>
    </source>
</evidence>
<dbReference type="VEuPathDB" id="TriTrypDB:LpyrH10_01_9090"/>
<dbReference type="OrthoDB" id="266281at2759"/>
<comment type="caution">
    <text evidence="2">The sequence shown here is derived from an EMBL/GenBank/DDBJ whole genome shotgun (WGS) entry which is preliminary data.</text>
</comment>
<feature type="compositionally biased region" description="Basic and acidic residues" evidence="1">
    <location>
        <begin position="224"/>
        <end position="236"/>
    </location>
</feature>
<feature type="compositionally biased region" description="Basic and acidic residues" evidence="1">
    <location>
        <begin position="189"/>
        <end position="201"/>
    </location>
</feature>
<dbReference type="GeneID" id="26901206"/>
<dbReference type="Proteomes" id="UP000037923">
    <property type="component" value="Unassembled WGS sequence"/>
</dbReference>
<feature type="compositionally biased region" description="Basic and acidic residues" evidence="1">
    <location>
        <begin position="84"/>
        <end position="96"/>
    </location>
</feature>
<dbReference type="RefSeq" id="XP_015665301.1">
    <property type="nucleotide sequence ID" value="XM_015797293.1"/>
</dbReference>
<feature type="region of interest" description="Disordered" evidence="1">
    <location>
        <begin position="421"/>
        <end position="451"/>
    </location>
</feature>
<sequence>MPDRRTTSPAQPEMEAHLSDDERIEPTRGAAKSVAMPDRRTTSPAQPEMEAHLSDDERIEPTRGAAKSVAMPDRRTTSPAQPEMEAHLSDDERIEPTRGAAKSVAMPDRRTTSPAQPEMEAHLSDDERIEPTRGAAKSVAMPDRRTTSPAQPEMEAHLSDDERIEPTRGAAKSVAMPDRRTTSPAQPEMEAHLSDDERIEPTRGAAKSVAMPDRRTTSPAQPEMEAHLSDDERIEPTRGAAKSVAMPDRRTTSPAQPEMEAHLSDDERIEPTRGAHKPVSASLEMTGEVRMCGSRLLVFRRPKSRAHKPEAVALAADCTMVSEGTTEVCAEERFAKTAPSFLFSGDVAQCWLDDEGYQLGRYFNPYRTVVPREEATGLKWCGPAVRNLHHGVEGATATVDPRVALLQQFAAVDLQRREGAATNTLGLRPHRPPRAPSTTPTVRHTLSESKGVALPVTSALPPREALPMRLPRQEEDLGSEKSTTLHLSLRNADDAIDMGTSWRSGERPRSTDIRNALAFLRDGASEAGVLSDLRRVPYVRPPTRPATANSAADVARRMIPPHRPQLSRSCAPADGRKVFRRATGTAVVADGVQQEPQPASLDVSLSSVSKGRDRDTR</sequence>
<reference evidence="2 3" key="1">
    <citation type="submission" date="2015-07" db="EMBL/GenBank/DDBJ databases">
        <title>High-quality genome of monoxenous trypanosomatid Leptomonas pyrrhocoris.</title>
        <authorList>
            <person name="Flegontov P."/>
            <person name="Butenko A."/>
            <person name="Firsov S."/>
            <person name="Vlcek C."/>
            <person name="Logacheva M.D."/>
            <person name="Field M."/>
            <person name="Filatov D."/>
            <person name="Flegontova O."/>
            <person name="Gerasimov E."/>
            <person name="Jackson A.P."/>
            <person name="Kelly S."/>
            <person name="Opperdoes F."/>
            <person name="O'Reilly A."/>
            <person name="Votypka J."/>
            <person name="Yurchenko V."/>
            <person name="Lukes J."/>
        </authorList>
    </citation>
    <scope>NUCLEOTIDE SEQUENCE [LARGE SCALE GENOMIC DNA]</scope>
    <source>
        <strain evidence="2">H10</strain>
    </source>
</reference>
<feature type="compositionally biased region" description="Basic and acidic residues" evidence="1">
    <location>
        <begin position="154"/>
        <end position="166"/>
    </location>
</feature>
<feature type="compositionally biased region" description="Basic and acidic residues" evidence="1">
    <location>
        <begin position="119"/>
        <end position="131"/>
    </location>
</feature>
<dbReference type="EMBL" id="LGTL01000001">
    <property type="protein sequence ID" value="KPA86862.1"/>
    <property type="molecule type" value="Genomic_DNA"/>
</dbReference>
<feature type="region of interest" description="Disordered" evidence="1">
    <location>
        <begin position="589"/>
        <end position="617"/>
    </location>
</feature>
<accession>A0A0N0E0U8</accession>
<evidence type="ECO:0000313" key="2">
    <source>
        <dbReference type="EMBL" id="KPA86862.1"/>
    </source>
</evidence>
<feature type="compositionally biased region" description="Basic and acidic residues" evidence="1">
    <location>
        <begin position="259"/>
        <end position="273"/>
    </location>
</feature>